<evidence type="ECO:0000313" key="7">
    <source>
        <dbReference type="EMBL" id="CCC48990.1"/>
    </source>
</evidence>
<comment type="subcellular location">
    <subcellularLocation>
        <location evidence="1">Nucleus</location>
    </subcellularLocation>
</comment>
<accession>G0TYE3</accession>
<feature type="compositionally biased region" description="Basic and acidic residues" evidence="5">
    <location>
        <begin position="264"/>
        <end position="278"/>
    </location>
</feature>
<dbReference type="Pfam" id="PF04874">
    <property type="entry name" value="Mak16"/>
    <property type="match status" value="1"/>
</dbReference>
<organism evidence="7">
    <name type="scientific">Trypanosoma vivax (strain Y486)</name>
    <dbReference type="NCBI Taxonomy" id="1055687"/>
    <lineage>
        <taxon>Eukaryota</taxon>
        <taxon>Discoba</taxon>
        <taxon>Euglenozoa</taxon>
        <taxon>Kinetoplastea</taxon>
        <taxon>Metakinetoplastina</taxon>
        <taxon>Trypanosomatida</taxon>
        <taxon>Trypanosomatidae</taxon>
        <taxon>Trypanosoma</taxon>
        <taxon>Duttonella</taxon>
    </lineage>
</organism>
<dbReference type="EMBL" id="HE573023">
    <property type="protein sequence ID" value="CCC48990.1"/>
    <property type="molecule type" value="Genomic_DNA"/>
</dbReference>
<dbReference type="InterPro" id="IPR006958">
    <property type="entry name" value="Mak16"/>
</dbReference>
<feature type="compositionally biased region" description="Acidic residues" evidence="5">
    <location>
        <begin position="201"/>
        <end position="229"/>
    </location>
</feature>
<keyword evidence="3 4" id="KW-0539">Nucleus</keyword>
<evidence type="ECO:0000259" key="6">
    <source>
        <dbReference type="Pfam" id="PF01778"/>
    </source>
</evidence>
<proteinExistence type="inferred from homology"/>
<protein>
    <recommendedName>
        <fullName evidence="4">Protein MAK16 homolog</fullName>
    </recommendedName>
</protein>
<dbReference type="Gene3D" id="3.30.390.110">
    <property type="match status" value="1"/>
</dbReference>
<reference evidence="7" key="1">
    <citation type="journal article" date="2012" name="Proc. Natl. Acad. Sci. U.S.A.">
        <title>Antigenic diversity is generated by distinct evolutionary mechanisms in African trypanosome species.</title>
        <authorList>
            <person name="Jackson A.P."/>
            <person name="Berry A."/>
            <person name="Aslett M."/>
            <person name="Allison H.C."/>
            <person name="Burton P."/>
            <person name="Vavrova-Anderson J."/>
            <person name="Brown R."/>
            <person name="Browne H."/>
            <person name="Corton N."/>
            <person name="Hauser H."/>
            <person name="Gamble J."/>
            <person name="Gilderthorp R."/>
            <person name="Marcello L."/>
            <person name="McQuillan J."/>
            <person name="Otto T.D."/>
            <person name="Quail M.A."/>
            <person name="Sanders M.J."/>
            <person name="van Tonder A."/>
            <person name="Ginger M.L."/>
            <person name="Field M.C."/>
            <person name="Barry J.D."/>
            <person name="Hertz-Fowler C."/>
            <person name="Berriman M."/>
        </authorList>
    </citation>
    <scope>NUCLEOTIDE SEQUENCE</scope>
    <source>
        <strain evidence="7">Y486</strain>
    </source>
</reference>
<dbReference type="InterPro" id="IPR029004">
    <property type="entry name" value="Ribosomal_eL28/Mak16"/>
</dbReference>
<dbReference type="Pfam" id="PF01778">
    <property type="entry name" value="Ribosomal_L28e"/>
    <property type="match status" value="1"/>
</dbReference>
<comment type="similarity">
    <text evidence="2 4">Belongs to the MAK16 family.</text>
</comment>
<evidence type="ECO:0000256" key="1">
    <source>
        <dbReference type="ARBA" id="ARBA00004123"/>
    </source>
</evidence>
<dbReference type="GO" id="GO:0000460">
    <property type="term" value="P:maturation of 5.8S rRNA"/>
    <property type="evidence" value="ECO:0007669"/>
    <property type="project" value="TreeGrafter"/>
</dbReference>
<dbReference type="OMA" id="DKGQNFC"/>
<gene>
    <name evidence="7" type="ORF">TVY486_0703240</name>
</gene>
<sequence length="278" mass="33191">MNHDDAMWNVMGQTFCSFKVKTHDDKVRFCRNPYNVSGLCQRGVCPLSNAQYATIIEHEDELYLYIKTAERAHLPRRQWEKVRLDASFPRALAQIDEELQWWDQRLVNRVKARLLRLKQYLMRRRKMLLEPKVEYVSVNKRQEDKLLRREEKAEAAARLELEIEKELLERLRNGTYDSVINCSLEAFERVLDREEDRAEFDALEDEEDEEFPEFVMDEELEDEEDELEEDDRRRTSTANASGGSRGNTRKAGRQRLVIEEEVEREQGTKRARLDDMEW</sequence>
<evidence type="ECO:0000256" key="5">
    <source>
        <dbReference type="SAM" id="MobiDB-lite"/>
    </source>
</evidence>
<evidence type="ECO:0000256" key="2">
    <source>
        <dbReference type="ARBA" id="ARBA00005514"/>
    </source>
</evidence>
<dbReference type="PANTHER" id="PTHR23405:SF4">
    <property type="entry name" value="PROTEIN MAK16 HOMOLOG"/>
    <property type="match status" value="1"/>
</dbReference>
<dbReference type="PANTHER" id="PTHR23405">
    <property type="entry name" value="MAINTENANCE OF KILLER 16 MAK16 PROTEIN-RELATED"/>
    <property type="match status" value="1"/>
</dbReference>
<dbReference type="GO" id="GO:0005730">
    <property type="term" value="C:nucleolus"/>
    <property type="evidence" value="ECO:0007669"/>
    <property type="project" value="UniProtKB-UniRule"/>
</dbReference>
<feature type="domain" description="Ribosomal eL28/Mak16" evidence="6">
    <location>
        <begin position="7"/>
        <end position="120"/>
    </location>
</feature>
<dbReference type="AlphaFoldDB" id="G0TYE3"/>
<dbReference type="PIRSF" id="PIRSF003352">
    <property type="entry name" value="MAK16"/>
    <property type="match status" value="1"/>
</dbReference>
<dbReference type="VEuPathDB" id="TriTrypDB:TvY486_0703240"/>
<dbReference type="GO" id="GO:0000470">
    <property type="term" value="P:maturation of LSU-rRNA"/>
    <property type="evidence" value="ECO:0007669"/>
    <property type="project" value="TreeGrafter"/>
</dbReference>
<dbReference type="GO" id="GO:0030687">
    <property type="term" value="C:preribosome, large subunit precursor"/>
    <property type="evidence" value="ECO:0007669"/>
    <property type="project" value="TreeGrafter"/>
</dbReference>
<evidence type="ECO:0000256" key="3">
    <source>
        <dbReference type="ARBA" id="ARBA00023242"/>
    </source>
</evidence>
<name>G0TYE3_TRYVY</name>
<feature type="region of interest" description="Disordered" evidence="5">
    <location>
        <begin position="198"/>
        <end position="278"/>
    </location>
</feature>
<dbReference type="FunFam" id="3.30.390.110:FF:000001">
    <property type="entry name" value="Protein MAK16 homolog"/>
    <property type="match status" value="1"/>
</dbReference>
<evidence type="ECO:0000256" key="4">
    <source>
        <dbReference type="PIRNR" id="PIRNR003352"/>
    </source>
</evidence>